<keyword evidence="5" id="KW-0539">Nucleus</keyword>
<dbReference type="OrthoDB" id="5423360at2759"/>
<dbReference type="GO" id="GO:0043565">
    <property type="term" value="F:sequence-specific DNA binding"/>
    <property type="evidence" value="ECO:0007669"/>
    <property type="project" value="TreeGrafter"/>
</dbReference>
<accession>A0A420YNX0</accession>
<dbReference type="PROSITE" id="PS50048">
    <property type="entry name" value="ZN2_CY6_FUNGAL_2"/>
    <property type="match status" value="1"/>
</dbReference>
<evidence type="ECO:0000256" key="2">
    <source>
        <dbReference type="ARBA" id="ARBA00023015"/>
    </source>
</evidence>
<evidence type="ECO:0000259" key="7">
    <source>
        <dbReference type="PROSITE" id="PS50048"/>
    </source>
</evidence>
<keyword evidence="4" id="KW-0804">Transcription</keyword>
<feature type="region of interest" description="Disordered" evidence="6">
    <location>
        <begin position="42"/>
        <end position="82"/>
    </location>
</feature>
<sequence>MDSSKKSRNACDPCRKRKIKCSGNQPKCHHCARLGLQCAYSQARRTGRPRRRPSTTATPSARGRDTGSPSDPPPHHRTASPGTISLDDAIILQHESATQTLSSSRPLAGNPSTAPSPWVPLDGAGSFLLPLNADGLEADDPSLGWPSWFDVPCMLQYPPPQDESMGDALHLPLRLDPRDECDCFQAIAKYFTSGADSSSGLERFKSLREAIALSDRVLSCRICFNLRRGEASFSKNIVLLGALMSDVAMSYARLAHHLFEETCKPNQGDSKVGVVIGQQESPESLISISLDAKSYWALLKIALVDDLGRLSDLCAGFETRQLKAHDLGHEQCVTGSPCTFRPAGITSAVSNYIKTCPRNVDVRKAFSCFRTVNQVHSAVREAQSVVNTCDAG</sequence>
<organism evidence="8 9">
    <name type="scientific">Coniochaeta pulveracea</name>
    <dbReference type="NCBI Taxonomy" id="177199"/>
    <lineage>
        <taxon>Eukaryota</taxon>
        <taxon>Fungi</taxon>
        <taxon>Dikarya</taxon>
        <taxon>Ascomycota</taxon>
        <taxon>Pezizomycotina</taxon>
        <taxon>Sordariomycetes</taxon>
        <taxon>Sordariomycetidae</taxon>
        <taxon>Coniochaetales</taxon>
        <taxon>Coniochaetaceae</taxon>
        <taxon>Coniochaeta</taxon>
    </lineage>
</organism>
<feature type="domain" description="Zn(2)-C6 fungal-type" evidence="7">
    <location>
        <begin position="10"/>
        <end position="40"/>
    </location>
</feature>
<name>A0A420YNX0_9PEZI</name>
<dbReference type="Pfam" id="PF00172">
    <property type="entry name" value="Zn_clus"/>
    <property type="match status" value="1"/>
</dbReference>
<evidence type="ECO:0000256" key="5">
    <source>
        <dbReference type="ARBA" id="ARBA00023242"/>
    </source>
</evidence>
<dbReference type="GO" id="GO:0008270">
    <property type="term" value="F:zinc ion binding"/>
    <property type="evidence" value="ECO:0007669"/>
    <property type="project" value="InterPro"/>
</dbReference>
<dbReference type="PANTHER" id="PTHR47540:SF2">
    <property type="entry name" value="ZN(II)2CYS6 TRANSCRIPTION FACTOR (EUROFUNG)"/>
    <property type="match status" value="1"/>
</dbReference>
<evidence type="ECO:0000256" key="6">
    <source>
        <dbReference type="SAM" id="MobiDB-lite"/>
    </source>
</evidence>
<dbReference type="GO" id="GO:0045944">
    <property type="term" value="P:positive regulation of transcription by RNA polymerase II"/>
    <property type="evidence" value="ECO:0007669"/>
    <property type="project" value="TreeGrafter"/>
</dbReference>
<dbReference type="GO" id="GO:0005634">
    <property type="term" value="C:nucleus"/>
    <property type="evidence" value="ECO:0007669"/>
    <property type="project" value="UniProtKB-SubCell"/>
</dbReference>
<keyword evidence="9" id="KW-1185">Reference proteome</keyword>
<gene>
    <name evidence="8" type="ORF">DL546_009338</name>
</gene>
<comment type="subcellular location">
    <subcellularLocation>
        <location evidence="1">Nucleus</location>
    </subcellularLocation>
</comment>
<dbReference type="InterPro" id="IPR001138">
    <property type="entry name" value="Zn2Cys6_DnaBD"/>
</dbReference>
<keyword evidence="3" id="KW-0238">DNA-binding</keyword>
<protein>
    <recommendedName>
        <fullName evidence="7">Zn(2)-C6 fungal-type domain-containing protein</fullName>
    </recommendedName>
</protein>
<dbReference type="PROSITE" id="PS00463">
    <property type="entry name" value="ZN2_CY6_FUNGAL_1"/>
    <property type="match status" value="1"/>
</dbReference>
<comment type="caution">
    <text evidence="8">The sequence shown here is derived from an EMBL/GenBank/DDBJ whole genome shotgun (WGS) entry which is preliminary data.</text>
</comment>
<proteinExistence type="predicted"/>
<evidence type="ECO:0000313" key="8">
    <source>
        <dbReference type="EMBL" id="RKU49568.1"/>
    </source>
</evidence>
<feature type="region of interest" description="Disordered" evidence="6">
    <location>
        <begin position="1"/>
        <end position="27"/>
    </location>
</feature>
<evidence type="ECO:0000256" key="3">
    <source>
        <dbReference type="ARBA" id="ARBA00023125"/>
    </source>
</evidence>
<dbReference type="PRINTS" id="PR00755">
    <property type="entry name" value="AFLATOXINBRP"/>
</dbReference>
<dbReference type="InterPro" id="IPR036864">
    <property type="entry name" value="Zn2-C6_fun-type_DNA-bd_sf"/>
</dbReference>
<dbReference type="InterPro" id="IPR051711">
    <property type="entry name" value="Stress_Response_Reg"/>
</dbReference>
<dbReference type="SUPFAM" id="SSF57701">
    <property type="entry name" value="Zn2/Cys6 DNA-binding domain"/>
    <property type="match status" value="1"/>
</dbReference>
<evidence type="ECO:0000256" key="1">
    <source>
        <dbReference type="ARBA" id="ARBA00004123"/>
    </source>
</evidence>
<dbReference type="SMART" id="SM00066">
    <property type="entry name" value="GAL4"/>
    <property type="match status" value="1"/>
</dbReference>
<dbReference type="Proteomes" id="UP000275385">
    <property type="component" value="Unassembled WGS sequence"/>
</dbReference>
<dbReference type="CDD" id="cd00067">
    <property type="entry name" value="GAL4"/>
    <property type="match status" value="1"/>
</dbReference>
<evidence type="ECO:0000313" key="9">
    <source>
        <dbReference type="Proteomes" id="UP000275385"/>
    </source>
</evidence>
<dbReference type="GO" id="GO:0000981">
    <property type="term" value="F:DNA-binding transcription factor activity, RNA polymerase II-specific"/>
    <property type="evidence" value="ECO:0007669"/>
    <property type="project" value="InterPro"/>
</dbReference>
<evidence type="ECO:0000256" key="4">
    <source>
        <dbReference type="ARBA" id="ARBA00023163"/>
    </source>
</evidence>
<keyword evidence="2" id="KW-0805">Transcription regulation</keyword>
<dbReference type="EMBL" id="QVQW01000001">
    <property type="protein sequence ID" value="RKU49568.1"/>
    <property type="molecule type" value="Genomic_DNA"/>
</dbReference>
<dbReference type="AlphaFoldDB" id="A0A420YNX0"/>
<dbReference type="PANTHER" id="PTHR47540">
    <property type="entry name" value="THIAMINE REPRESSIBLE GENES REGULATORY PROTEIN THI5"/>
    <property type="match status" value="1"/>
</dbReference>
<reference evidence="8 9" key="1">
    <citation type="submission" date="2018-08" db="EMBL/GenBank/DDBJ databases">
        <title>Draft genome of the lignicolous fungus Coniochaeta pulveracea.</title>
        <authorList>
            <person name="Borstlap C.J."/>
            <person name="De Witt R.N."/>
            <person name="Botha A."/>
            <person name="Volschenk H."/>
        </authorList>
    </citation>
    <scope>NUCLEOTIDE SEQUENCE [LARGE SCALE GENOMIC DNA]</scope>
    <source>
        <strain evidence="8 9">CAB683</strain>
    </source>
</reference>
<dbReference type="STRING" id="177199.A0A420YNX0"/>
<dbReference type="Gene3D" id="4.10.240.10">
    <property type="entry name" value="Zn(2)-C6 fungal-type DNA-binding domain"/>
    <property type="match status" value="1"/>
</dbReference>